<evidence type="ECO:0000259" key="3">
    <source>
        <dbReference type="PROSITE" id="PS52045"/>
    </source>
</evidence>
<dbReference type="OMA" id="CYSINLL"/>
<keyword evidence="5" id="KW-1185">Reference proteome</keyword>
<evidence type="ECO:0000313" key="5">
    <source>
        <dbReference type="Proteomes" id="UP000655225"/>
    </source>
</evidence>
<feature type="chain" id="PRO_5032957695" description="Neprosin PEP catalytic domain-containing protein" evidence="2">
    <location>
        <begin position="21"/>
        <end position="500"/>
    </location>
</feature>
<keyword evidence="1" id="KW-0812">Transmembrane</keyword>
<dbReference type="InterPro" id="IPR025521">
    <property type="entry name" value="Neprosin_propep"/>
</dbReference>
<evidence type="ECO:0000256" key="1">
    <source>
        <dbReference type="SAM" id="Phobius"/>
    </source>
</evidence>
<dbReference type="Pfam" id="PF14365">
    <property type="entry name" value="Neprosin_AP"/>
    <property type="match status" value="1"/>
</dbReference>
<proteinExistence type="predicted"/>
<comment type="caution">
    <text evidence="4">The sequence shown here is derived from an EMBL/GenBank/DDBJ whole genome shotgun (WGS) entry which is preliminary data.</text>
</comment>
<name>A0A834YVS8_TETSI</name>
<feature type="transmembrane region" description="Helical" evidence="1">
    <location>
        <begin position="468"/>
        <end position="493"/>
    </location>
</feature>
<dbReference type="PANTHER" id="PTHR31589">
    <property type="entry name" value="PROTEIN, PUTATIVE (DUF239)-RELATED-RELATED"/>
    <property type="match status" value="1"/>
</dbReference>
<dbReference type="InterPro" id="IPR004314">
    <property type="entry name" value="Neprosin"/>
</dbReference>
<feature type="domain" description="Neprosin PEP catalytic" evidence="3">
    <location>
        <begin position="139"/>
        <end position="395"/>
    </location>
</feature>
<dbReference type="InterPro" id="IPR053168">
    <property type="entry name" value="Glutamic_endopeptidase"/>
</dbReference>
<accession>A0A834YVS8</accession>
<dbReference type="PROSITE" id="PS52045">
    <property type="entry name" value="NEPROSIN_PEP_CD"/>
    <property type="match status" value="2"/>
</dbReference>
<sequence length="500" mass="55557">MANDIDFVPCLLLSIVIAHALNHGFVEGIAVKDRELLRHKAAVKTIEIDEDVIDCVDIYKQPAFDHPLLKNHKIQMKPSSYPNGMKASNYRVKFTQLWQESGHCPEGTIPIKRTQIHNFPRATPLSNHGTKIGHNISGKAQDVGYEYAVVYESENKYYGAEATINLWNPKLGDNSETSLSEILISAGTSETVNTAAVGLMYQVYPELYGDNRTRLFTYWTSDHYGSKGCYNLDCPGFVQTNGNVTLGSIISPVSNYDGEQYSVSFLIFMDKSEGNWWLEMQGNFLGYWPSSIYTTMAESASAVYWGGVIFNSNPLGHHTATQMGSGHFPYEGYGKSSYISNLEIVDSSNTLIAPVNLVPIITKSTCYDLYIGEDKSTIYGTYFYYGGPGYSKECTSETLNTAEAGLMVQPELYGDDRTRLFLFWTSDSYVSKGCYNLDCPGFVQTNGNVAMGSIISPVSNYGADQFDITFLIFIVIQIFVCSTELVNMILVSFTTKPSSK</sequence>
<dbReference type="Proteomes" id="UP000655225">
    <property type="component" value="Unassembled WGS sequence"/>
</dbReference>
<evidence type="ECO:0000313" key="4">
    <source>
        <dbReference type="EMBL" id="KAF8393476.1"/>
    </source>
</evidence>
<reference evidence="4 5" key="1">
    <citation type="submission" date="2020-04" db="EMBL/GenBank/DDBJ databases">
        <title>Plant Genome Project.</title>
        <authorList>
            <person name="Zhang R.-G."/>
        </authorList>
    </citation>
    <scope>NUCLEOTIDE SEQUENCE [LARGE SCALE GENOMIC DNA]</scope>
    <source>
        <strain evidence="4">YNK0</strain>
        <tissue evidence="4">Leaf</tissue>
    </source>
</reference>
<keyword evidence="1" id="KW-1133">Transmembrane helix</keyword>
<dbReference type="AlphaFoldDB" id="A0A834YVS8"/>
<keyword evidence="2" id="KW-0732">Signal</keyword>
<dbReference type="PANTHER" id="PTHR31589:SF221">
    <property type="entry name" value="LIGASE, PUTATIVE (DUF239)-RELATED"/>
    <property type="match status" value="1"/>
</dbReference>
<keyword evidence="1" id="KW-0472">Membrane</keyword>
<feature type="domain" description="Neprosin PEP catalytic" evidence="3">
    <location>
        <begin position="397"/>
        <end position="500"/>
    </location>
</feature>
<dbReference type="OrthoDB" id="1858978at2759"/>
<organism evidence="4 5">
    <name type="scientific">Tetracentron sinense</name>
    <name type="common">Spur-leaf</name>
    <dbReference type="NCBI Taxonomy" id="13715"/>
    <lineage>
        <taxon>Eukaryota</taxon>
        <taxon>Viridiplantae</taxon>
        <taxon>Streptophyta</taxon>
        <taxon>Embryophyta</taxon>
        <taxon>Tracheophyta</taxon>
        <taxon>Spermatophyta</taxon>
        <taxon>Magnoliopsida</taxon>
        <taxon>Trochodendrales</taxon>
        <taxon>Trochodendraceae</taxon>
        <taxon>Tetracentron</taxon>
    </lineage>
</organism>
<evidence type="ECO:0000256" key="2">
    <source>
        <dbReference type="SAM" id="SignalP"/>
    </source>
</evidence>
<gene>
    <name evidence="4" type="ORF">HHK36_021720</name>
</gene>
<protein>
    <recommendedName>
        <fullName evidence="3">Neprosin PEP catalytic domain-containing protein</fullName>
    </recommendedName>
</protein>
<dbReference type="Gene3D" id="3.90.1320.10">
    <property type="entry name" value="Outer-capsid protein sigma 3, large lobe"/>
    <property type="match status" value="2"/>
</dbReference>
<dbReference type="Pfam" id="PF03080">
    <property type="entry name" value="Neprosin"/>
    <property type="match status" value="2"/>
</dbReference>
<feature type="signal peptide" evidence="2">
    <location>
        <begin position="1"/>
        <end position="20"/>
    </location>
</feature>
<dbReference type="EMBL" id="JABCRI010000015">
    <property type="protein sequence ID" value="KAF8393476.1"/>
    <property type="molecule type" value="Genomic_DNA"/>
</dbReference>